<evidence type="ECO:0000259" key="2">
    <source>
        <dbReference type="Pfam" id="PF09469"/>
    </source>
</evidence>
<feature type="compositionally biased region" description="Polar residues" evidence="1">
    <location>
        <begin position="300"/>
        <end position="315"/>
    </location>
</feature>
<sequence>MLKWTKVESKPMSGAVKPRAPAPNSTPPALSKDGEVNGGVVQNGKTPPLQQSSSEVSFDDQGSDRVDGNVTLDVILPNGQRTDIIVDYSTPMLDLLVCLAGKCKMSPTGLTLQILSEENGQPLTYKPNQMVGSLGGRVVRIVSKEELSGKSKNKKPEKQFEITQRFTINLLRGQKTVLRVSPLKTLADIVSEVCQDKGLDPRRHILQLPGNPGIPVDLSLTVKQIDIYEMNLVSLGLEERNHTSSMPNLTHVAPTEDRLHPQSSTREVKKKKGFLSFLKKDKKPKLSVQVNVDSNQNVSTLQTHKATTPPSQRYGLSSEKETVRPKSMFISGSQKLEDSISEPSKDKIQALPRKKRQAPAPPVPPQAQSSLNVINKEISKDNAVVSNIMHNNNNQQTISPITNRDEILPLPQGSREDLLNRLHSRNSSDSSGYHEITLSGCESPEATHHNASKFKISIDATSIESAEHLNGDGNVQDLPSRISPIIEVQERTEVPSKKSTSSSTGTLPSMKKKKAPAPPPPPTVKPLATSSPTPPADSSQIVVKADISHIPAALSDKENTQSLSVAVSNNDRTALPLHQTDDIVDSVTSLSVSVTQTPEVEVAVQSQTNEQVTATQPVTKVKEDSLHDEEFKVVDIVENVEEKKDVEKKENVDEKTNNVAIESGEHFDINDILESIVFDEEPKSLDLRISSYQSTNDEVEENDKETMLMMETSSVTSEDIEELVISSSLERPCAFIPPPPPTEPPPPEDVEEGYEGYEPVFVDKGTEVNDDNTSLAPLSAKSSPSTAHKKRDSIVSLSSIDTIESLSLDFEQAILLGEEACFAEMEVTSPGYKNEMALFVERMSKIAMQSNHETSDDTTSISVLSSDTNSDTGSVIRHFRSDSKDSKSESEPSSLTRIEGKKIGSVMGIGFNLENDWHEVPMPGMEIHTDALPPPPEFNDECMNNDLDLVKKVSVENEEEEEYKETIEELIVPLGPNGYDFKEAKKISVEEPKLNIKAGSVSKENISGVFRAEPLAISSMPHLPTLVHHNKPKTTEPHKVQKEEFILTNEDLSSISFLPPKVLKAKVPVETTPLVKVSRSSVLLDNSGSLNIKTSEPEKPLKDVIVQATNRSSVSVKTFPLNSLPAMRVSRLEEFTDDDPSNHKTSDPVAKRSAPRLLVKASVSNMKPSYDDIDGGVSGPGSVTQISTDSLDPRRLSQSNTSPESPDQGESFATLKAQLSQWEDQLAKNKNLVSKVIHKEPTKENAPENVFQEKTQTKSLLSLVKVSKATEQSKVEVKAAATAVPPPPPFVQLKKVGSESVKSKPQPKSKFQKELDPREQLMFAIRNFNSKESLKTVPVKQTHWV</sequence>
<feature type="region of interest" description="Disordered" evidence="1">
    <location>
        <begin position="1"/>
        <end position="65"/>
    </location>
</feature>
<name>A0A9W2Z7U3_BIOGL</name>
<feature type="compositionally biased region" description="Basic and acidic residues" evidence="1">
    <location>
        <begin position="879"/>
        <end position="890"/>
    </location>
</feature>
<dbReference type="Proteomes" id="UP001165740">
    <property type="component" value="Chromosome 1"/>
</dbReference>
<dbReference type="OrthoDB" id="8882621at2759"/>
<evidence type="ECO:0000256" key="1">
    <source>
        <dbReference type="SAM" id="MobiDB-lite"/>
    </source>
</evidence>
<accession>A0A9W2Z7U3</accession>
<gene>
    <name evidence="4" type="primary">LOC106073067</name>
</gene>
<dbReference type="GO" id="GO:0003785">
    <property type="term" value="F:actin monomer binding"/>
    <property type="evidence" value="ECO:0007669"/>
    <property type="project" value="InterPro"/>
</dbReference>
<evidence type="ECO:0000313" key="4">
    <source>
        <dbReference type="RefSeq" id="XP_055871004.1"/>
    </source>
</evidence>
<feature type="compositionally biased region" description="Basic and acidic residues" evidence="1">
    <location>
        <begin position="335"/>
        <end position="348"/>
    </location>
</feature>
<feature type="region of interest" description="Disordered" evidence="1">
    <location>
        <begin position="769"/>
        <end position="793"/>
    </location>
</feature>
<evidence type="ECO:0000313" key="3">
    <source>
        <dbReference type="Proteomes" id="UP001165740"/>
    </source>
</evidence>
<feature type="compositionally biased region" description="Low complexity" evidence="1">
    <location>
        <begin position="526"/>
        <end position="538"/>
    </location>
</feature>
<dbReference type="OMA" id="INMITHT"/>
<feature type="region of interest" description="Disordered" evidence="1">
    <location>
        <begin position="299"/>
        <end position="371"/>
    </location>
</feature>
<reference evidence="4" key="1">
    <citation type="submission" date="2025-08" db="UniProtKB">
        <authorList>
            <consortium name="RefSeq"/>
        </authorList>
    </citation>
    <scope>IDENTIFICATION</scope>
</reference>
<dbReference type="InterPro" id="IPR039895">
    <property type="entry name" value="COBL-like"/>
</dbReference>
<feature type="compositionally biased region" description="Basic and acidic residues" evidence="1">
    <location>
        <begin position="1134"/>
        <end position="1150"/>
    </location>
</feature>
<feature type="region of interest" description="Disordered" evidence="1">
    <location>
        <begin position="244"/>
        <end position="266"/>
    </location>
</feature>
<dbReference type="Gene3D" id="3.10.20.90">
    <property type="entry name" value="Phosphatidylinositol 3-kinase Catalytic Subunit, Chain A, domain 1"/>
    <property type="match status" value="1"/>
</dbReference>
<dbReference type="Pfam" id="PF09469">
    <property type="entry name" value="Cobl"/>
    <property type="match status" value="1"/>
</dbReference>
<feature type="region of interest" description="Disordered" evidence="1">
    <location>
        <begin position="850"/>
        <end position="899"/>
    </location>
</feature>
<feature type="domain" description="Cordon-bleu ubiquitin-like" evidence="2">
    <location>
        <begin position="158"/>
        <end position="230"/>
    </location>
</feature>
<organism evidence="3 4">
    <name type="scientific">Biomphalaria glabrata</name>
    <name type="common">Bloodfluke planorb</name>
    <name type="synonym">Freshwater snail</name>
    <dbReference type="NCBI Taxonomy" id="6526"/>
    <lineage>
        <taxon>Eukaryota</taxon>
        <taxon>Metazoa</taxon>
        <taxon>Spiralia</taxon>
        <taxon>Lophotrochozoa</taxon>
        <taxon>Mollusca</taxon>
        <taxon>Gastropoda</taxon>
        <taxon>Heterobranchia</taxon>
        <taxon>Euthyneura</taxon>
        <taxon>Panpulmonata</taxon>
        <taxon>Hygrophila</taxon>
        <taxon>Lymnaeoidea</taxon>
        <taxon>Planorbidae</taxon>
        <taxon>Biomphalaria</taxon>
    </lineage>
</organism>
<dbReference type="PANTHER" id="PTHR21557:SF2">
    <property type="entry name" value="CORDON-BLEU PROTEIN-LIKE 1"/>
    <property type="match status" value="1"/>
</dbReference>
<feature type="region of interest" description="Disordered" evidence="1">
    <location>
        <begin position="1134"/>
        <end position="1156"/>
    </location>
</feature>
<feature type="compositionally biased region" description="Polar residues" evidence="1">
    <location>
        <begin position="43"/>
        <end position="56"/>
    </location>
</feature>
<feature type="compositionally biased region" description="Polar residues" evidence="1">
    <location>
        <begin position="1181"/>
        <end position="1205"/>
    </location>
</feature>
<dbReference type="InterPro" id="IPR019025">
    <property type="entry name" value="Cordon-bleu_ubiquitin_domain"/>
</dbReference>
<keyword evidence="3" id="KW-1185">Reference proteome</keyword>
<proteinExistence type="predicted"/>
<feature type="region of interest" description="Disordered" evidence="1">
    <location>
        <begin position="1168"/>
        <end position="1211"/>
    </location>
</feature>
<dbReference type="GeneID" id="106073067"/>
<dbReference type="PANTHER" id="PTHR21557">
    <property type="entry name" value="CORDON-BLEU"/>
    <property type="match status" value="1"/>
</dbReference>
<protein>
    <submittedName>
        <fullName evidence="4">Uncharacterized protein LOC106073067 isoform X1</fullName>
    </submittedName>
</protein>
<feature type="region of interest" description="Disordered" evidence="1">
    <location>
        <begin position="1278"/>
        <end position="1314"/>
    </location>
</feature>
<feature type="compositionally biased region" description="Low complexity" evidence="1">
    <location>
        <begin position="773"/>
        <end position="786"/>
    </location>
</feature>
<feature type="compositionally biased region" description="Polar residues" evidence="1">
    <location>
        <begin position="850"/>
        <end position="873"/>
    </location>
</feature>
<feature type="region of interest" description="Disordered" evidence="1">
    <location>
        <begin position="486"/>
        <end position="538"/>
    </location>
</feature>
<dbReference type="RefSeq" id="XP_055871004.1">
    <property type="nucleotide sequence ID" value="XM_056015029.1"/>
</dbReference>